<feature type="chain" id="PRO_5002897057" description="DUF1330 domain-containing protein" evidence="1">
    <location>
        <begin position="25"/>
        <end position="134"/>
    </location>
</feature>
<dbReference type="InterPro" id="IPR011008">
    <property type="entry name" value="Dimeric_a/b-barrel"/>
</dbReference>
<dbReference type="AlphaFoldDB" id="C0INS5"/>
<dbReference type="SUPFAM" id="SSF54909">
    <property type="entry name" value="Dimeric alpha+beta barrel"/>
    <property type="match status" value="1"/>
</dbReference>
<keyword evidence="1" id="KW-0732">Signal</keyword>
<gene>
    <name evidence="3" type="ORF">AKSOIL_0182</name>
</gene>
<accession>C0INS5</accession>
<dbReference type="PANTHER" id="PTHR41521">
    <property type="match status" value="1"/>
</dbReference>
<evidence type="ECO:0000259" key="2">
    <source>
        <dbReference type="Pfam" id="PF07045"/>
    </source>
</evidence>
<organism evidence="3">
    <name type="scientific">uncultured bacterium BLR10</name>
    <dbReference type="NCBI Taxonomy" id="506513"/>
    <lineage>
        <taxon>Bacteria</taxon>
        <taxon>environmental samples</taxon>
    </lineage>
</organism>
<dbReference type="PANTHER" id="PTHR41521:SF4">
    <property type="entry name" value="BLR0684 PROTEIN"/>
    <property type="match status" value="1"/>
</dbReference>
<feature type="signal peptide" evidence="1">
    <location>
        <begin position="1"/>
        <end position="24"/>
    </location>
</feature>
<sequence length="134" mass="14579">MHKFIIRSTAAATLALAAMSHAQAKTTAAQPPATQPRGYMVVTYDIKDQAAFQKYMDAAGSLAAKYNGKVIVFNMKTKAVEGKSRSIIGIAEFPSLADAERFYYSPEYTEARKFRTAATKGSSTMILTEGLVQQ</sequence>
<evidence type="ECO:0000256" key="1">
    <source>
        <dbReference type="SAM" id="SignalP"/>
    </source>
</evidence>
<proteinExistence type="predicted"/>
<reference evidence="3" key="1">
    <citation type="journal article" date="2009" name="ISME J.">
        <title>Functional metagenomics reveals diverse beta-lactamases in a remote Alaskan soil.</title>
        <authorList>
            <person name="Allen H.K."/>
            <person name="Moe L.A."/>
            <person name="Rodbumrer J."/>
            <person name="Gaarder A."/>
            <person name="Handelsman J."/>
        </authorList>
    </citation>
    <scope>NUCLEOTIDE SEQUENCE</scope>
</reference>
<dbReference type="Gene3D" id="3.30.70.100">
    <property type="match status" value="1"/>
</dbReference>
<feature type="domain" description="DUF1330" evidence="2">
    <location>
        <begin position="38"/>
        <end position="125"/>
    </location>
</feature>
<name>C0INS5_9BACT</name>
<protein>
    <recommendedName>
        <fullName evidence="2">DUF1330 domain-containing protein</fullName>
    </recommendedName>
</protein>
<dbReference type="InterPro" id="IPR010753">
    <property type="entry name" value="DUF1330"/>
</dbReference>
<dbReference type="EMBL" id="EU408357">
    <property type="protein sequence ID" value="ACN58961.1"/>
    <property type="molecule type" value="Genomic_DNA"/>
</dbReference>
<evidence type="ECO:0000313" key="3">
    <source>
        <dbReference type="EMBL" id="ACN58961.1"/>
    </source>
</evidence>
<dbReference type="Pfam" id="PF07045">
    <property type="entry name" value="DUF1330"/>
    <property type="match status" value="1"/>
</dbReference>